<organism evidence="1 2">
    <name type="scientific">Argiope bruennichi</name>
    <name type="common">Wasp spider</name>
    <name type="synonym">Aranea bruennichi</name>
    <dbReference type="NCBI Taxonomy" id="94029"/>
    <lineage>
        <taxon>Eukaryota</taxon>
        <taxon>Metazoa</taxon>
        <taxon>Ecdysozoa</taxon>
        <taxon>Arthropoda</taxon>
        <taxon>Chelicerata</taxon>
        <taxon>Arachnida</taxon>
        <taxon>Araneae</taxon>
        <taxon>Araneomorphae</taxon>
        <taxon>Entelegynae</taxon>
        <taxon>Araneoidea</taxon>
        <taxon>Araneidae</taxon>
        <taxon>Argiope</taxon>
    </lineage>
</organism>
<name>A0A8T0EST1_ARGBR</name>
<reference evidence="1" key="2">
    <citation type="submission" date="2020-06" db="EMBL/GenBank/DDBJ databases">
        <authorList>
            <person name="Sheffer M."/>
        </authorList>
    </citation>
    <scope>NUCLEOTIDE SEQUENCE</scope>
</reference>
<keyword evidence="2" id="KW-1185">Reference proteome</keyword>
<evidence type="ECO:0000313" key="2">
    <source>
        <dbReference type="Proteomes" id="UP000807504"/>
    </source>
</evidence>
<evidence type="ECO:0000313" key="1">
    <source>
        <dbReference type="EMBL" id="KAF8777486.1"/>
    </source>
</evidence>
<dbReference type="AlphaFoldDB" id="A0A8T0EST1"/>
<reference evidence="1" key="1">
    <citation type="journal article" date="2020" name="bioRxiv">
        <title>Chromosome-level reference genome of the European wasp spider Argiope bruennichi: a resource for studies on range expansion and evolutionary adaptation.</title>
        <authorList>
            <person name="Sheffer M.M."/>
            <person name="Hoppe A."/>
            <person name="Krehenwinkel H."/>
            <person name="Uhl G."/>
            <person name="Kuss A.W."/>
            <person name="Jensen L."/>
            <person name="Jensen C."/>
            <person name="Gillespie R.G."/>
            <person name="Hoff K.J."/>
            <person name="Prost S."/>
        </authorList>
    </citation>
    <scope>NUCLEOTIDE SEQUENCE</scope>
</reference>
<protein>
    <submittedName>
        <fullName evidence="1">Uncharacterized protein</fullName>
    </submittedName>
</protein>
<proteinExistence type="predicted"/>
<comment type="caution">
    <text evidence="1">The sequence shown here is derived from an EMBL/GenBank/DDBJ whole genome shotgun (WGS) entry which is preliminary data.</text>
</comment>
<gene>
    <name evidence="1" type="ORF">HNY73_014342</name>
</gene>
<accession>A0A8T0EST1</accession>
<sequence length="143" mass="15714">MTSPLSTPPTLCVAISTPPHIPAASLTILFRISDPTLWDRDFFVLIPLTSHTFTSPPVIPLTVLSHLPPTPLLPSPHVLFLPYTSKSPIPRFAGNSSLPIYPTEFQPLPFSACRSEPKLNYQISALLVDHVLQVLSHYANLVI</sequence>
<dbReference type="Proteomes" id="UP000807504">
    <property type="component" value="Unassembled WGS sequence"/>
</dbReference>
<dbReference type="EMBL" id="JABXBU010002072">
    <property type="protein sequence ID" value="KAF8777486.1"/>
    <property type="molecule type" value="Genomic_DNA"/>
</dbReference>